<organism evidence="2">
    <name type="scientific">Sesamum calycinum</name>
    <dbReference type="NCBI Taxonomy" id="2727403"/>
    <lineage>
        <taxon>Eukaryota</taxon>
        <taxon>Viridiplantae</taxon>
        <taxon>Streptophyta</taxon>
        <taxon>Embryophyta</taxon>
        <taxon>Tracheophyta</taxon>
        <taxon>Spermatophyta</taxon>
        <taxon>Magnoliopsida</taxon>
        <taxon>eudicotyledons</taxon>
        <taxon>Gunneridae</taxon>
        <taxon>Pentapetalae</taxon>
        <taxon>asterids</taxon>
        <taxon>lamiids</taxon>
        <taxon>Lamiales</taxon>
        <taxon>Pedaliaceae</taxon>
        <taxon>Sesamum</taxon>
    </lineage>
</organism>
<proteinExistence type="predicted"/>
<reference evidence="2" key="2">
    <citation type="journal article" date="2024" name="Plant">
        <title>Genomic evolution and insights into agronomic trait innovations of Sesamum species.</title>
        <authorList>
            <person name="Miao H."/>
            <person name="Wang L."/>
            <person name="Qu L."/>
            <person name="Liu H."/>
            <person name="Sun Y."/>
            <person name="Le M."/>
            <person name="Wang Q."/>
            <person name="Wei S."/>
            <person name="Zheng Y."/>
            <person name="Lin W."/>
            <person name="Duan Y."/>
            <person name="Cao H."/>
            <person name="Xiong S."/>
            <person name="Wang X."/>
            <person name="Wei L."/>
            <person name="Li C."/>
            <person name="Ma Q."/>
            <person name="Ju M."/>
            <person name="Zhao R."/>
            <person name="Li G."/>
            <person name="Mu C."/>
            <person name="Tian Q."/>
            <person name="Mei H."/>
            <person name="Zhang T."/>
            <person name="Gao T."/>
            <person name="Zhang H."/>
        </authorList>
    </citation>
    <scope>NUCLEOTIDE SEQUENCE</scope>
    <source>
        <strain evidence="2">KEN8</strain>
    </source>
</reference>
<dbReference type="AlphaFoldDB" id="A0AAW2N490"/>
<evidence type="ECO:0000313" key="2">
    <source>
        <dbReference type="EMBL" id="KAL0337808.1"/>
    </source>
</evidence>
<accession>A0AAW2N490</accession>
<sequence length="292" mass="33743">MILLSWNCQGLGSPCTVHALGELLRTHKPPWSSWLKPSARKVGRSGGLALLWQKSLTVQLQSFGYHHIDATVYPGSEAEAWRFTGFYGIADTARRQDSWDLLSVLKQQSRRAWLIAGDFNEILCNSEKKGGRPRPNWQIRRFREALTSADVFDLGFEGDPFTWCNRHPEPETIYERLDRACADPLEVKFSEYSPSNLLVKQKECAARLVAWNTTRGSNSFRRQIRLKEKDLAKIRLDPSRLRFSRRTNDISRIKNGDGQWLTRRMISAVTLRITLAKFFGPGIHRKKNWRRD</sequence>
<dbReference type="InterPro" id="IPR036691">
    <property type="entry name" value="Endo/exonu/phosph_ase_sf"/>
</dbReference>
<dbReference type="PANTHER" id="PTHR35218:SF9">
    <property type="entry name" value="ENDONUCLEASE_EXONUCLEASE_PHOSPHATASE DOMAIN-CONTAINING PROTEIN"/>
    <property type="match status" value="1"/>
</dbReference>
<dbReference type="Gene3D" id="3.60.10.10">
    <property type="entry name" value="Endonuclease/exonuclease/phosphatase"/>
    <property type="match status" value="1"/>
</dbReference>
<evidence type="ECO:0000259" key="1">
    <source>
        <dbReference type="Pfam" id="PF03372"/>
    </source>
</evidence>
<name>A0AAW2N490_9LAMI</name>
<reference evidence="2" key="1">
    <citation type="submission" date="2020-06" db="EMBL/GenBank/DDBJ databases">
        <authorList>
            <person name="Li T."/>
            <person name="Hu X."/>
            <person name="Zhang T."/>
            <person name="Song X."/>
            <person name="Zhang H."/>
            <person name="Dai N."/>
            <person name="Sheng W."/>
            <person name="Hou X."/>
            <person name="Wei L."/>
        </authorList>
    </citation>
    <scope>NUCLEOTIDE SEQUENCE</scope>
    <source>
        <strain evidence="2">KEN8</strain>
        <tissue evidence="2">Leaf</tissue>
    </source>
</reference>
<dbReference type="EMBL" id="JACGWM010000012">
    <property type="protein sequence ID" value="KAL0337808.1"/>
    <property type="molecule type" value="Genomic_DNA"/>
</dbReference>
<feature type="domain" description="Endonuclease/exonuclease/phosphatase" evidence="1">
    <location>
        <begin position="41"/>
        <end position="184"/>
    </location>
</feature>
<dbReference type="Pfam" id="PF03372">
    <property type="entry name" value="Exo_endo_phos"/>
    <property type="match status" value="1"/>
</dbReference>
<dbReference type="GO" id="GO:0003824">
    <property type="term" value="F:catalytic activity"/>
    <property type="evidence" value="ECO:0007669"/>
    <property type="project" value="InterPro"/>
</dbReference>
<comment type="caution">
    <text evidence="2">The sequence shown here is derived from an EMBL/GenBank/DDBJ whole genome shotgun (WGS) entry which is preliminary data.</text>
</comment>
<dbReference type="InterPro" id="IPR005135">
    <property type="entry name" value="Endo/exonuclease/phosphatase"/>
</dbReference>
<dbReference type="PANTHER" id="PTHR35218">
    <property type="entry name" value="RNASE H DOMAIN-CONTAINING PROTEIN"/>
    <property type="match status" value="1"/>
</dbReference>
<gene>
    <name evidence="2" type="ORF">Scaly_2055900</name>
</gene>
<protein>
    <recommendedName>
        <fullName evidence="1">Endonuclease/exonuclease/phosphatase domain-containing protein</fullName>
    </recommendedName>
</protein>
<dbReference type="SUPFAM" id="SSF56219">
    <property type="entry name" value="DNase I-like"/>
    <property type="match status" value="1"/>
</dbReference>